<feature type="transmembrane region" description="Helical" evidence="14">
    <location>
        <begin position="263"/>
        <end position="288"/>
    </location>
</feature>
<evidence type="ECO:0000256" key="6">
    <source>
        <dbReference type="ARBA" id="ARBA00022683"/>
    </source>
</evidence>
<evidence type="ECO:0000256" key="14">
    <source>
        <dbReference type="SAM" id="Phobius"/>
    </source>
</evidence>
<keyword evidence="7 14" id="KW-0812">Transmembrane</keyword>
<dbReference type="Proteomes" id="UP000256388">
    <property type="component" value="Unassembled WGS sequence"/>
</dbReference>
<feature type="transmembrane region" description="Helical" evidence="14">
    <location>
        <begin position="93"/>
        <end position="114"/>
    </location>
</feature>
<evidence type="ECO:0000256" key="1">
    <source>
        <dbReference type="ARBA" id="ARBA00004651"/>
    </source>
</evidence>
<accession>A0A3E0A6C7</accession>
<evidence type="ECO:0000256" key="5">
    <source>
        <dbReference type="ARBA" id="ARBA00022597"/>
    </source>
</evidence>
<feature type="transmembrane region" description="Helical" evidence="14">
    <location>
        <begin position="14"/>
        <end position="32"/>
    </location>
</feature>
<feature type="transmembrane region" description="Helical" evidence="14">
    <location>
        <begin position="150"/>
        <end position="171"/>
    </location>
</feature>
<evidence type="ECO:0000256" key="3">
    <source>
        <dbReference type="ARBA" id="ARBA00022448"/>
    </source>
</evidence>
<comment type="similarity">
    <text evidence="11">Belongs to the UlaA family.</text>
</comment>
<evidence type="ECO:0000256" key="11">
    <source>
        <dbReference type="ARBA" id="ARBA00038218"/>
    </source>
</evidence>
<keyword evidence="6" id="KW-0598">Phosphotransferase system</keyword>
<feature type="transmembrane region" description="Helical" evidence="14">
    <location>
        <begin position="227"/>
        <end position="251"/>
    </location>
</feature>
<evidence type="ECO:0000256" key="13">
    <source>
        <dbReference type="ARBA" id="ARBA00042859"/>
    </source>
</evidence>
<dbReference type="EMBL" id="QUMS01000004">
    <property type="protein sequence ID" value="REG06312.1"/>
    <property type="molecule type" value="Genomic_DNA"/>
</dbReference>
<feature type="transmembrane region" description="Helical" evidence="14">
    <location>
        <begin position="52"/>
        <end position="73"/>
    </location>
</feature>
<evidence type="ECO:0000256" key="7">
    <source>
        <dbReference type="ARBA" id="ARBA00022692"/>
    </source>
</evidence>
<sequence>MIVLNTIVNIFSKYIFNQPFILLGLVAMLGLVAQRKSIEEVISGSLKTGIGYLIMSVGTSLLAGIVLPIATILNKVIGVEATTTGMGTDAFTSEWASTITIIMVVGFFINLLLARVTKFKYVFLTAHQTYYIIFVYLAVVIEVIPDPNKSMLILIGGLLTGLYCTLSPALVQPYMRKVTGSDDLAYGHTTSFGVIVGSWVGSLFKDKKNETSEDLKIPDHLAFLKDITVSTAIVMTLLYVICVALAGPAWIQENISNGMDAYLYAISQGVQFGVGITIVLTGVSMMIAEITGAFKGISEKIVPNAIPALDCPVVFNYAPTAVMLGFLSCLSTVIVCVVIFGAIGFYALTPPVITTFFGGGPAGVFGNSRGGWRGAVLAGIVAGILLSFGQFLTVTALPNTVADFARWSNDFDYSVFPFFFKQIVSLIF</sequence>
<keyword evidence="5" id="KW-0762">Sugar transport</keyword>
<dbReference type="GO" id="GO:0009401">
    <property type="term" value="P:phosphoenolpyruvate-dependent sugar phosphotransferase system"/>
    <property type="evidence" value="ECO:0007669"/>
    <property type="project" value="UniProtKB-KW"/>
</dbReference>
<dbReference type="InterPro" id="IPR004703">
    <property type="entry name" value="PTS_sugar-sp_permease"/>
</dbReference>
<comment type="caution">
    <text evidence="15">The sequence shown here is derived from an EMBL/GenBank/DDBJ whole genome shotgun (WGS) entry which is preliminary data.</text>
</comment>
<keyword evidence="3" id="KW-0813">Transport</keyword>
<dbReference type="InterPro" id="IPR051562">
    <property type="entry name" value="Ascorbate-PTS_EIIC"/>
</dbReference>
<dbReference type="GO" id="GO:0005886">
    <property type="term" value="C:plasma membrane"/>
    <property type="evidence" value="ECO:0007669"/>
    <property type="project" value="UniProtKB-SubCell"/>
</dbReference>
<dbReference type="OrthoDB" id="9796178at2"/>
<evidence type="ECO:0000256" key="10">
    <source>
        <dbReference type="ARBA" id="ARBA00037387"/>
    </source>
</evidence>
<feature type="transmembrane region" description="Helical" evidence="14">
    <location>
        <begin position="375"/>
        <end position="397"/>
    </location>
</feature>
<proteinExistence type="inferred from homology"/>
<comment type="function">
    <text evidence="10">The phosphoenolpyruvate-dependent sugar phosphotransferase system (sugar PTS), a major carbohydrate active transport system, catalyzes the phosphorylation of incoming sugar substrates concomitantly with their translocation across the cell membrane. The enzyme II UlaABC PTS system is involved in ascorbate transport.</text>
</comment>
<dbReference type="PANTHER" id="PTHR33843">
    <property type="entry name" value="ASCORBATE-SPECIFIC PTS SYSTEM EIIC COMPONENT"/>
    <property type="match status" value="1"/>
</dbReference>
<gene>
    <name evidence="15" type="ORF">DFR64_2745</name>
</gene>
<keyword evidence="16" id="KW-1185">Reference proteome</keyword>
<evidence type="ECO:0000313" key="15">
    <source>
        <dbReference type="EMBL" id="REG06312.1"/>
    </source>
</evidence>
<keyword evidence="4" id="KW-1003">Cell membrane</keyword>
<dbReference type="PANTHER" id="PTHR33843:SF4">
    <property type="entry name" value="ASCORBATE-SPECIFIC PTS SYSTEM EIIC COMPONENT"/>
    <property type="match status" value="1"/>
</dbReference>
<dbReference type="AlphaFoldDB" id="A0A3E0A6C7"/>
<dbReference type="Pfam" id="PF03611">
    <property type="entry name" value="EIIC-GAT"/>
    <property type="match status" value="1"/>
</dbReference>
<organism evidence="15 16">
    <name type="scientific">Pelolinea submarina</name>
    <dbReference type="NCBI Taxonomy" id="913107"/>
    <lineage>
        <taxon>Bacteria</taxon>
        <taxon>Bacillati</taxon>
        <taxon>Chloroflexota</taxon>
        <taxon>Anaerolineae</taxon>
        <taxon>Anaerolineales</taxon>
        <taxon>Anaerolineaceae</taxon>
        <taxon>Pelolinea</taxon>
    </lineage>
</organism>
<evidence type="ECO:0000256" key="12">
    <source>
        <dbReference type="ARBA" id="ARBA00039702"/>
    </source>
</evidence>
<comment type="subcellular location">
    <subcellularLocation>
        <location evidence="1">Cell membrane</location>
        <topology evidence="1">Multi-pass membrane protein</topology>
    </subcellularLocation>
</comment>
<comment type="subunit">
    <text evidence="2">Homodimer.</text>
</comment>
<evidence type="ECO:0000256" key="2">
    <source>
        <dbReference type="ARBA" id="ARBA00011738"/>
    </source>
</evidence>
<feature type="transmembrane region" description="Helical" evidence="14">
    <location>
        <begin position="322"/>
        <end position="348"/>
    </location>
</feature>
<dbReference type="RefSeq" id="WP_116226005.1">
    <property type="nucleotide sequence ID" value="NZ_AP018437.1"/>
</dbReference>
<reference evidence="15 16" key="1">
    <citation type="submission" date="2018-08" db="EMBL/GenBank/DDBJ databases">
        <title>Genomic Encyclopedia of Type Strains, Phase IV (KMG-IV): sequencing the most valuable type-strain genomes for metagenomic binning, comparative biology and taxonomic classification.</title>
        <authorList>
            <person name="Goeker M."/>
        </authorList>
    </citation>
    <scope>NUCLEOTIDE SEQUENCE [LARGE SCALE GENOMIC DNA]</scope>
    <source>
        <strain evidence="15 16">DSM 23923</strain>
    </source>
</reference>
<evidence type="ECO:0000256" key="8">
    <source>
        <dbReference type="ARBA" id="ARBA00022989"/>
    </source>
</evidence>
<keyword evidence="8 14" id="KW-1133">Transmembrane helix</keyword>
<feature type="transmembrane region" description="Helical" evidence="14">
    <location>
        <begin position="183"/>
        <end position="204"/>
    </location>
</feature>
<dbReference type="NCBIfam" id="NF006920">
    <property type="entry name" value="PRK09410.1-2"/>
    <property type="match status" value="1"/>
</dbReference>
<evidence type="ECO:0000256" key="9">
    <source>
        <dbReference type="ARBA" id="ARBA00023136"/>
    </source>
</evidence>
<name>A0A3E0A6C7_9CHLR</name>
<keyword evidence="9 14" id="KW-0472">Membrane</keyword>
<evidence type="ECO:0000256" key="4">
    <source>
        <dbReference type="ARBA" id="ARBA00022475"/>
    </source>
</evidence>
<feature type="transmembrane region" description="Helical" evidence="14">
    <location>
        <begin position="121"/>
        <end position="144"/>
    </location>
</feature>
<protein>
    <recommendedName>
        <fullName evidence="12">Ascorbate-specific PTS system EIIC component</fullName>
    </recommendedName>
    <alternativeName>
        <fullName evidence="13">Ascorbate-specific permease IIC component UlaA</fullName>
    </alternativeName>
</protein>
<evidence type="ECO:0000313" key="16">
    <source>
        <dbReference type="Proteomes" id="UP000256388"/>
    </source>
</evidence>